<dbReference type="InterPro" id="IPR029058">
    <property type="entry name" value="AB_hydrolase_fold"/>
</dbReference>
<reference evidence="3" key="2">
    <citation type="journal article" date="2022" name="Microb. Genom.">
        <title>A chromosome-scale genome assembly of the tomato pathogen Cladosporium fulvum reveals a compartmentalized genome architecture and the presence of a dispensable chromosome.</title>
        <authorList>
            <person name="Zaccaron A.Z."/>
            <person name="Chen L.H."/>
            <person name="Samaras A."/>
            <person name="Stergiopoulos I."/>
        </authorList>
    </citation>
    <scope>NUCLEOTIDE SEQUENCE</scope>
    <source>
        <strain evidence="3">Race5_Kim</strain>
    </source>
</reference>
<dbReference type="KEGG" id="ffu:CLAFUR5_00500"/>
<dbReference type="AlphaFoldDB" id="A0A9Q8L8F8"/>
<accession>A0A9Q8L8F8</accession>
<dbReference type="RefSeq" id="XP_047757005.1">
    <property type="nucleotide sequence ID" value="XM_047899648.1"/>
</dbReference>
<protein>
    <recommendedName>
        <fullName evidence="2">Alpha/beta hydrolase fold-3 domain-containing protein</fullName>
    </recommendedName>
</protein>
<dbReference type="PANTHER" id="PTHR48081">
    <property type="entry name" value="AB HYDROLASE SUPERFAMILY PROTEIN C4A8.06C"/>
    <property type="match status" value="1"/>
</dbReference>
<dbReference type="GeneID" id="71980378"/>
<proteinExistence type="predicted"/>
<keyword evidence="1" id="KW-0378">Hydrolase</keyword>
<gene>
    <name evidence="3" type="ORF">CLAFUR5_00500</name>
</gene>
<dbReference type="Proteomes" id="UP000756132">
    <property type="component" value="Chromosome 1"/>
</dbReference>
<dbReference type="EMBL" id="CP090163">
    <property type="protein sequence ID" value="UJO12639.1"/>
    <property type="molecule type" value="Genomic_DNA"/>
</dbReference>
<dbReference type="OrthoDB" id="2152029at2759"/>
<dbReference type="InterPro" id="IPR050300">
    <property type="entry name" value="GDXG_lipolytic_enzyme"/>
</dbReference>
<reference evidence="3" key="1">
    <citation type="submission" date="2021-12" db="EMBL/GenBank/DDBJ databases">
        <authorList>
            <person name="Zaccaron A."/>
            <person name="Stergiopoulos I."/>
        </authorList>
    </citation>
    <scope>NUCLEOTIDE SEQUENCE</scope>
    <source>
        <strain evidence="3">Race5_Kim</strain>
    </source>
</reference>
<dbReference type="GO" id="GO:0016787">
    <property type="term" value="F:hydrolase activity"/>
    <property type="evidence" value="ECO:0007669"/>
    <property type="project" value="UniProtKB-KW"/>
</dbReference>
<evidence type="ECO:0000313" key="4">
    <source>
        <dbReference type="Proteomes" id="UP000756132"/>
    </source>
</evidence>
<dbReference type="Pfam" id="PF07859">
    <property type="entry name" value="Abhydrolase_3"/>
    <property type="match status" value="1"/>
</dbReference>
<evidence type="ECO:0000256" key="1">
    <source>
        <dbReference type="ARBA" id="ARBA00022801"/>
    </source>
</evidence>
<name>A0A9Q8L8F8_PASFU</name>
<organism evidence="3 4">
    <name type="scientific">Passalora fulva</name>
    <name type="common">Tomato leaf mold</name>
    <name type="synonym">Cladosporium fulvum</name>
    <dbReference type="NCBI Taxonomy" id="5499"/>
    <lineage>
        <taxon>Eukaryota</taxon>
        <taxon>Fungi</taxon>
        <taxon>Dikarya</taxon>
        <taxon>Ascomycota</taxon>
        <taxon>Pezizomycotina</taxon>
        <taxon>Dothideomycetes</taxon>
        <taxon>Dothideomycetidae</taxon>
        <taxon>Mycosphaerellales</taxon>
        <taxon>Mycosphaerellaceae</taxon>
        <taxon>Fulvia</taxon>
    </lineage>
</organism>
<dbReference type="PANTHER" id="PTHR48081:SF31">
    <property type="entry name" value="STERYL ACETYL HYDROLASE MUG81-RELATED"/>
    <property type="match status" value="1"/>
</dbReference>
<dbReference type="Gene3D" id="3.40.50.1820">
    <property type="entry name" value="alpha/beta hydrolase"/>
    <property type="match status" value="1"/>
</dbReference>
<dbReference type="SUPFAM" id="SSF53474">
    <property type="entry name" value="alpha/beta-Hydrolases"/>
    <property type="match status" value="1"/>
</dbReference>
<evidence type="ECO:0000313" key="3">
    <source>
        <dbReference type="EMBL" id="UJO12639.1"/>
    </source>
</evidence>
<sequence>MAERIEPTMLDKLLFAPVLAKVLVATILRAVTLPLTAFTGGSRANQPMKDIVFAALRTQLSSINAAQEQWTLATTTEKNYLDFAGKQKFQPESTVLNSGLRLHWLGPKTSEKVIVFFHGGGYVVPCTDGHMKWLLHLQTELSKKTSTSTSVIVVGYTLAPRGQFPKQLQQAAETLAWLVGKQERRPRDIILMGDSAGGNMTLSLLSHLIHPHPDAIKITLTEPLATSILISPWARFDSDYDSWKRNATSDMIPPAGTHRWSSLFLGPKPANPYSEPWRADEKWWTGLDKVTSDVLVWGGSAEVLVDSIEEVGGQLKSAHPRTEVVIQKGASHEDFIVDVLLGYKHKAEGTKVIESWLSERI</sequence>
<evidence type="ECO:0000259" key="2">
    <source>
        <dbReference type="Pfam" id="PF07859"/>
    </source>
</evidence>
<feature type="domain" description="Alpha/beta hydrolase fold-3" evidence="2">
    <location>
        <begin position="114"/>
        <end position="333"/>
    </location>
</feature>
<dbReference type="InterPro" id="IPR013094">
    <property type="entry name" value="AB_hydrolase_3"/>
</dbReference>
<keyword evidence="4" id="KW-1185">Reference proteome</keyword>